<dbReference type="EMBL" id="JRAA01000003">
    <property type="protein sequence ID" value="KHF24110.1"/>
    <property type="molecule type" value="Genomic_DNA"/>
</dbReference>
<proteinExistence type="predicted"/>
<dbReference type="STRING" id="2340.JV46_29070"/>
<accession>A0A0B0H4P6</accession>
<reference evidence="1 2" key="1">
    <citation type="journal article" date="2014" name="BMC Genomics">
        <title>The genome of the intracellular bacterium of the coastal bivalve, Solemya velum: a blueprint for thriving in and out of symbiosis.</title>
        <authorList>
            <person name="Dmytrenko O."/>
            <person name="Russell S.L."/>
            <person name="Loo W.T."/>
            <person name="Fontanez K.M."/>
            <person name="Liao L."/>
            <person name="Roeselers G."/>
            <person name="Sharma R."/>
            <person name="Stewart F.J."/>
            <person name="Newton I.L."/>
            <person name="Woyke T."/>
            <person name="Wu D."/>
            <person name="Lang J.M."/>
            <person name="Eisen J.A."/>
            <person name="Cavanaugh C.M."/>
        </authorList>
    </citation>
    <scope>NUCLEOTIDE SEQUENCE [LARGE SCALE GENOMIC DNA]</scope>
    <source>
        <strain evidence="1 2">WH</strain>
    </source>
</reference>
<comment type="caution">
    <text evidence="1">The sequence shown here is derived from an EMBL/GenBank/DDBJ whole genome shotgun (WGS) entry which is preliminary data.</text>
</comment>
<name>A0A0B0H4P6_SOVGS</name>
<dbReference type="AlphaFoldDB" id="A0A0B0H4P6"/>
<sequence length="22" mass="2421">MVLDDVADLPLKISDIYTKLAS</sequence>
<protein>
    <submittedName>
        <fullName evidence="1">Uncharacterized protein</fullName>
    </submittedName>
</protein>
<gene>
    <name evidence="1" type="ORF">JV46_29070</name>
</gene>
<evidence type="ECO:0000313" key="1">
    <source>
        <dbReference type="EMBL" id="KHF24110.1"/>
    </source>
</evidence>
<evidence type="ECO:0000313" key="2">
    <source>
        <dbReference type="Proteomes" id="UP000030856"/>
    </source>
</evidence>
<dbReference type="Proteomes" id="UP000030856">
    <property type="component" value="Unassembled WGS sequence"/>
</dbReference>
<keyword evidence="2" id="KW-1185">Reference proteome</keyword>
<organism evidence="1 2">
    <name type="scientific">Solemya velum gill symbiont</name>
    <dbReference type="NCBI Taxonomy" id="2340"/>
    <lineage>
        <taxon>Bacteria</taxon>
        <taxon>Pseudomonadati</taxon>
        <taxon>Pseudomonadota</taxon>
        <taxon>Gammaproteobacteria</taxon>
        <taxon>sulfur-oxidizing symbionts</taxon>
    </lineage>
</organism>